<evidence type="ECO:0000259" key="3">
    <source>
        <dbReference type="Pfam" id="PF09603"/>
    </source>
</evidence>
<gene>
    <name evidence="4" type="ORF">SAMN05661053_2478</name>
</gene>
<feature type="compositionally biased region" description="Acidic residues" evidence="1">
    <location>
        <begin position="38"/>
        <end position="48"/>
    </location>
</feature>
<feature type="domain" description="Fibrobacter succinogenes major paralogous" evidence="3">
    <location>
        <begin position="1074"/>
        <end position="1254"/>
    </location>
</feature>
<dbReference type="Pfam" id="PF09603">
    <property type="entry name" value="Fib_succ_major"/>
    <property type="match status" value="1"/>
</dbReference>
<dbReference type="NCBIfam" id="TIGR02145">
    <property type="entry name" value="Fib_succ_major"/>
    <property type="match status" value="2"/>
</dbReference>
<evidence type="ECO:0000313" key="5">
    <source>
        <dbReference type="Proteomes" id="UP000255423"/>
    </source>
</evidence>
<name>A0A380S994_FIBSU</name>
<sequence length="1255" mass="143164">MHFSRFTFRKAFLSLCLVLPLYLMACGDDSSSNAEAPSIEDGEEDNLGGDEFRDTTITGTNYNSKTGTASIIKSEILDVKSGNSYKTIQFGPYTWMAENANYKVSKSSCYDGDYENCESNGRLYQSMNADQACPSGFKIPSEADYEYMLKFAKSVTDPAFGFNPQISGSCETVNGELQCKGQGKESYLMTSDFDVFKVTSKGKAYFEEANFSAYYAVRCMKMSHFVETESQLPTCDSSTYKYLDDFFVASKGKNYYCNKKKWVKDDENSCLSSERSEKHYYKDTLFICKNNTWEYATMNDVDASCTKKNQWEVQKLNGQSYICDDSTWRMPTNIESSIGLCNNDSLKKMAVFENKKESIDYICDSIGWRKAVLTDSIGKCTQKRQWEQETNYGKDYVCDDTTWREPTKLEMAIGICSPDSLKKQATFKDEKDTIDYACDSTGWRKAEIWDKYGACDKSKYYKIYKLGKDSYTCRKNNKWEQLSSVEDSLGFCTPDMKGKLDTIGTSSYYYCDDSGWRQAVADDYLGICDSTFKYKMKYLWGDDYGCKDGPHWEYLEYPESDLGYCVPEFKGVVKIDRYATSYICDTKWRTATKAEALGTCSDENEGKKSFFKENKKMIDYVCAFGSWREETRQDDSLGVCTTSKLKKIGKVGFTEYICTSEGWVVPTLIAIHDSCTTDRENELVQFQNKTYVCRNNRWTGITGIESINGLCTTERENELVKYQDNTYVCKNKRWTEVTGVESISGICTADRENEPTKYLDAIYVCRNKKWQQATGLEAEDGICTTQREDEVVVYSTKGDIYQCKSQKWTSVSAASVFGSCTETNKGATKTLDGVDFFCSQNKTWKVATDLYEQFGECSCDIRGKVITFKGKKYGCIGTANCKNPTWVEYTPIIEALGLCDNYNSKLQWREYNGKDYTCKNNKWEEVTTTWEAYGSCNKSDSLKYGILVGYKGQHYYCEKDLDDKDYLPGWHPLTAIDSVNGVCTRHNQGDTITYNGNPYYCKTKKDQYGEDHLYDWIPAPTPDVFFGRCDIAKEGQKGKMKSRNYVCFDSKWEIDPADYGSVTDARDGRRYKTIKIGKQEWIAENLQYNVEGSWCGGNHDGCATYGRLYSWDMVIGQPKTKQPTLANIEDPESLQGICPNGWRVPSTTDWATLLQECSAPELRKNLAGRDSIHTDVCGFSALETGFIDIFYRNGIDYTEELTIRTYADVNTFFWSSEQVNDTTATRLSFENIRYSIQNTSPESKINGYPLRCIKK</sequence>
<evidence type="ECO:0000256" key="2">
    <source>
        <dbReference type="SAM" id="SignalP"/>
    </source>
</evidence>
<protein>
    <submittedName>
        <fullName evidence="4">Major paralogous domain-containing protein</fullName>
    </submittedName>
</protein>
<reference evidence="4 5" key="1">
    <citation type="submission" date="2017-08" db="EMBL/GenBank/DDBJ databases">
        <authorList>
            <person name="de Groot N.N."/>
        </authorList>
    </citation>
    <scope>NUCLEOTIDE SEQUENCE [LARGE SCALE GENOMIC DNA]</scope>
    <source>
        <strain evidence="4 5">HM2</strain>
    </source>
</reference>
<accession>A0A380S994</accession>
<evidence type="ECO:0000313" key="4">
    <source>
        <dbReference type="EMBL" id="SUQ25061.1"/>
    </source>
</evidence>
<dbReference type="AlphaFoldDB" id="A0A380S994"/>
<organism evidence="4 5">
    <name type="scientific">Fibrobacter succinogenes</name>
    <name type="common">Bacteroides succinogenes</name>
    <dbReference type="NCBI Taxonomy" id="833"/>
    <lineage>
        <taxon>Bacteria</taxon>
        <taxon>Pseudomonadati</taxon>
        <taxon>Fibrobacterota</taxon>
        <taxon>Fibrobacteria</taxon>
        <taxon>Fibrobacterales</taxon>
        <taxon>Fibrobacteraceae</taxon>
        <taxon>Fibrobacter</taxon>
    </lineage>
</organism>
<dbReference type="InterPro" id="IPR011871">
    <property type="entry name" value="Fib_succ_major"/>
</dbReference>
<keyword evidence="2" id="KW-0732">Signal</keyword>
<evidence type="ECO:0000256" key="1">
    <source>
        <dbReference type="SAM" id="MobiDB-lite"/>
    </source>
</evidence>
<feature type="region of interest" description="Disordered" evidence="1">
    <location>
        <begin position="33"/>
        <end position="59"/>
    </location>
</feature>
<dbReference type="EMBL" id="UHJL01000003">
    <property type="protein sequence ID" value="SUQ25061.1"/>
    <property type="molecule type" value="Genomic_DNA"/>
</dbReference>
<dbReference type="Proteomes" id="UP000255423">
    <property type="component" value="Unassembled WGS sequence"/>
</dbReference>
<feature type="signal peptide" evidence="2">
    <location>
        <begin position="1"/>
        <end position="25"/>
    </location>
</feature>
<feature type="chain" id="PRO_5016879467" evidence="2">
    <location>
        <begin position="26"/>
        <end position="1255"/>
    </location>
</feature>
<proteinExistence type="predicted"/>